<dbReference type="GO" id="GO:0031146">
    <property type="term" value="P:SCF-dependent proteasomal ubiquitin-dependent protein catabolic process"/>
    <property type="evidence" value="ECO:0007669"/>
    <property type="project" value="TreeGrafter"/>
</dbReference>
<dbReference type="OrthoDB" id="7980809at2759"/>
<accession>A0A1I8P142</accession>
<gene>
    <name evidence="1" type="primary">106093693</name>
</gene>
<dbReference type="GO" id="GO:0019005">
    <property type="term" value="C:SCF ubiquitin ligase complex"/>
    <property type="evidence" value="ECO:0007669"/>
    <property type="project" value="TreeGrafter"/>
</dbReference>
<evidence type="ECO:0000313" key="1">
    <source>
        <dbReference type="EnsemblMetazoa" id="SCAU003898-PA"/>
    </source>
</evidence>
<dbReference type="KEGG" id="scac:106093693"/>
<dbReference type="VEuPathDB" id="VectorBase:SCAU003898"/>
<dbReference type="EnsemblMetazoa" id="SCAU003898-RA">
    <property type="protein sequence ID" value="SCAU003898-PA"/>
    <property type="gene ID" value="SCAU003898"/>
</dbReference>
<reference evidence="1" key="1">
    <citation type="submission" date="2020-05" db="UniProtKB">
        <authorList>
            <consortium name="EnsemblMetazoa"/>
        </authorList>
    </citation>
    <scope>IDENTIFICATION</scope>
    <source>
        <strain evidence="1">USDA</strain>
    </source>
</reference>
<evidence type="ECO:0008006" key="3">
    <source>
        <dbReference type="Google" id="ProtNLM"/>
    </source>
</evidence>
<proteinExistence type="predicted"/>
<keyword evidence="2" id="KW-1185">Reference proteome</keyword>
<name>A0A1I8P142_STOCA</name>
<dbReference type="Proteomes" id="UP000095300">
    <property type="component" value="Unassembled WGS sequence"/>
</dbReference>
<organism evidence="1 2">
    <name type="scientific">Stomoxys calcitrans</name>
    <name type="common">Stable fly</name>
    <name type="synonym">Conops calcitrans</name>
    <dbReference type="NCBI Taxonomy" id="35570"/>
    <lineage>
        <taxon>Eukaryota</taxon>
        <taxon>Metazoa</taxon>
        <taxon>Ecdysozoa</taxon>
        <taxon>Arthropoda</taxon>
        <taxon>Hexapoda</taxon>
        <taxon>Insecta</taxon>
        <taxon>Pterygota</taxon>
        <taxon>Neoptera</taxon>
        <taxon>Endopterygota</taxon>
        <taxon>Diptera</taxon>
        <taxon>Brachycera</taxon>
        <taxon>Muscomorpha</taxon>
        <taxon>Muscoidea</taxon>
        <taxon>Muscidae</taxon>
        <taxon>Stomoxys</taxon>
    </lineage>
</organism>
<protein>
    <recommendedName>
        <fullName evidence="3">F-box domain-containing protein</fullName>
    </recommendedName>
</protein>
<dbReference type="SUPFAM" id="SSF52047">
    <property type="entry name" value="RNI-like"/>
    <property type="match status" value="1"/>
</dbReference>
<dbReference type="InterPro" id="IPR032675">
    <property type="entry name" value="LRR_dom_sf"/>
</dbReference>
<dbReference type="AlphaFoldDB" id="A0A1I8P142"/>
<evidence type="ECO:0000313" key="2">
    <source>
        <dbReference type="Proteomes" id="UP000095300"/>
    </source>
</evidence>
<sequence>MDSCQRLIQNHDILANIFQYLSLEAQVDCAAICESFEAAISQRLWSRQHCHLAIHKTPYITIVTNSQREHEKCPGEGRMLRVCEYKSSLPYHKSKRFRAQVAPYVRNLALHSEYYSFDKNLGVAFQNIENFQQLRHLSFHQAVVTDQQLQSIGQHCVHIQKLELIECTCDELESLIPGYNLDISSLTSFRQLQHLVVQSEALESLPQMGCDVLHEMISNLPLSAVILENIKIFDNGDDVVANVNGAHVEILNVGNISQEYWPNFRHHLRDFRNLKDLTINVLNCNTLVDSWVFETLASHCCQLQKLSLENCDLCIEDFGVIKTLQHLSLLSCGGLTAENLQQALSGLPLRSLSLIKTRIFGTVIPCLVSPYLEQINIDSIHCEKFSDVFENALNSMDNLHTINWYNGNIRSDWIVRQCPNLRKLYVPNPHLLRHCILRVACLTQLSFSSCQKFTWYFLIVLIKSLPLQRLNICSNDVICDDENTPQDAADVETTLQRIVLPYRIYVAAEDFWMDLLCVNPGLKLIFYGDSGDLLNRNCFHKLLTFPHVRHRLKNMRMCGFSVEIADLQHRFEDTLQQLNTKTSHFRSRNCKFTVEL</sequence>
<dbReference type="Gene3D" id="3.80.10.10">
    <property type="entry name" value="Ribonuclease Inhibitor"/>
    <property type="match status" value="2"/>
</dbReference>
<dbReference type="PANTHER" id="PTHR13318">
    <property type="entry name" value="PARTNER OF PAIRED, ISOFORM B-RELATED"/>
    <property type="match status" value="1"/>
</dbReference>